<dbReference type="SUPFAM" id="SSF51261">
    <property type="entry name" value="Duplicated hybrid motif"/>
    <property type="match status" value="1"/>
</dbReference>
<comment type="caution">
    <text evidence="3">The sequence shown here is derived from an EMBL/GenBank/DDBJ whole genome shotgun (WGS) entry which is preliminary data.</text>
</comment>
<dbReference type="Proteomes" id="UP000885750">
    <property type="component" value="Unassembled WGS sequence"/>
</dbReference>
<keyword evidence="1" id="KW-0472">Membrane</keyword>
<dbReference type="InterPro" id="IPR016047">
    <property type="entry name" value="M23ase_b-sheet_dom"/>
</dbReference>
<dbReference type="Pfam" id="PF01551">
    <property type="entry name" value="Peptidase_M23"/>
    <property type="match status" value="1"/>
</dbReference>
<evidence type="ECO:0000256" key="1">
    <source>
        <dbReference type="SAM" id="Phobius"/>
    </source>
</evidence>
<dbReference type="Gene3D" id="2.70.70.10">
    <property type="entry name" value="Glucose Permease (Domain IIA)"/>
    <property type="match status" value="1"/>
</dbReference>
<dbReference type="FunFam" id="2.70.70.10:FF:000006">
    <property type="entry name" value="M23 family peptidase"/>
    <property type="match status" value="1"/>
</dbReference>
<feature type="domain" description="M23ase beta-sheet core" evidence="2">
    <location>
        <begin position="96"/>
        <end position="191"/>
    </location>
</feature>
<dbReference type="PANTHER" id="PTHR21666">
    <property type="entry name" value="PEPTIDASE-RELATED"/>
    <property type="match status" value="1"/>
</dbReference>
<evidence type="ECO:0000259" key="2">
    <source>
        <dbReference type="Pfam" id="PF01551"/>
    </source>
</evidence>
<proteinExistence type="predicted"/>
<dbReference type="InterPro" id="IPR050570">
    <property type="entry name" value="Cell_wall_metabolism_enzyme"/>
</dbReference>
<dbReference type="CDD" id="cd12797">
    <property type="entry name" value="M23_peptidase"/>
    <property type="match status" value="1"/>
</dbReference>
<keyword evidence="1" id="KW-0812">Transmembrane</keyword>
<dbReference type="EMBL" id="DRMS01000288">
    <property type="protein sequence ID" value="HFC92685.1"/>
    <property type="molecule type" value="Genomic_DNA"/>
</dbReference>
<dbReference type="PANTHER" id="PTHR21666:SF270">
    <property type="entry name" value="MUREIN HYDROLASE ACTIVATOR ENVC"/>
    <property type="match status" value="1"/>
</dbReference>
<keyword evidence="1" id="KW-1133">Transmembrane helix</keyword>
<gene>
    <name evidence="3" type="ORF">ENJ51_07720</name>
</gene>
<evidence type="ECO:0000313" key="3">
    <source>
        <dbReference type="EMBL" id="HFC92685.1"/>
    </source>
</evidence>
<dbReference type="InterPro" id="IPR011055">
    <property type="entry name" value="Dup_hybrid_motif"/>
</dbReference>
<name>A0A7V2T037_LEUMU</name>
<feature type="transmembrane region" description="Helical" evidence="1">
    <location>
        <begin position="12"/>
        <end position="30"/>
    </location>
</feature>
<accession>A0A7V2T037</accession>
<organism evidence="3">
    <name type="scientific">Leucothrix mucor</name>
    <dbReference type="NCBI Taxonomy" id="45248"/>
    <lineage>
        <taxon>Bacteria</taxon>
        <taxon>Pseudomonadati</taxon>
        <taxon>Pseudomonadota</taxon>
        <taxon>Gammaproteobacteria</taxon>
        <taxon>Thiotrichales</taxon>
        <taxon>Thiotrichaceae</taxon>
        <taxon>Leucothrix</taxon>
    </lineage>
</organism>
<sequence>MFSIILNKVSFYFLMFVLSFAILLYVTLIVEENDDSSSRLSLAVQKITMMKPPPKMNSVAELSVKEIVFMDNVPVKTGRLSSKYGIRKDPFNGRKRMHHGIDIAAQRGTNIYPLGRGEVLFSGRKSGYGNMVEILHGDAIISRYAHIKKLLVKKGQIVNKGDIIALVGNTGRSTGPHLHLEIAINGETVDPEIFLIGNVAYK</sequence>
<reference evidence="3" key="1">
    <citation type="journal article" date="2020" name="mSystems">
        <title>Genome- and Community-Level Interaction Insights into Carbon Utilization and Element Cycling Functions of Hydrothermarchaeota in Hydrothermal Sediment.</title>
        <authorList>
            <person name="Zhou Z."/>
            <person name="Liu Y."/>
            <person name="Xu W."/>
            <person name="Pan J."/>
            <person name="Luo Z.H."/>
            <person name="Li M."/>
        </authorList>
    </citation>
    <scope>NUCLEOTIDE SEQUENCE [LARGE SCALE GENOMIC DNA]</scope>
    <source>
        <strain evidence="3">HyVt-493</strain>
    </source>
</reference>
<dbReference type="GO" id="GO:0004222">
    <property type="term" value="F:metalloendopeptidase activity"/>
    <property type="evidence" value="ECO:0007669"/>
    <property type="project" value="TreeGrafter"/>
</dbReference>
<dbReference type="AlphaFoldDB" id="A0A7V2T037"/>
<protein>
    <submittedName>
        <fullName evidence="3">M23 family metallopeptidase</fullName>
    </submittedName>
</protein>